<dbReference type="Gene3D" id="3.30.530.20">
    <property type="match status" value="1"/>
</dbReference>
<dbReference type="InterPro" id="IPR023393">
    <property type="entry name" value="START-like_dom_sf"/>
</dbReference>
<dbReference type="EMBL" id="MFSY01000134">
    <property type="protein sequence ID" value="OGI43711.1"/>
    <property type="molecule type" value="Genomic_DNA"/>
</dbReference>
<organism evidence="1 2">
    <name type="scientific">Candidatus Muproteobacteria bacterium RIFCSPHIGHO2_01_FULL_65_16</name>
    <dbReference type="NCBI Taxonomy" id="1817764"/>
    <lineage>
        <taxon>Bacteria</taxon>
        <taxon>Pseudomonadati</taxon>
        <taxon>Pseudomonadota</taxon>
        <taxon>Candidatus Muproteobacteria</taxon>
    </lineage>
</organism>
<name>A0A1F6TEY1_9PROT</name>
<gene>
    <name evidence="1" type="ORF">A2637_03780</name>
</gene>
<dbReference type="Pfam" id="PF10604">
    <property type="entry name" value="Polyketide_cyc2"/>
    <property type="match status" value="1"/>
</dbReference>
<proteinExistence type="predicted"/>
<comment type="caution">
    <text evidence="1">The sequence shown here is derived from an EMBL/GenBank/DDBJ whole genome shotgun (WGS) entry which is preliminary data.</text>
</comment>
<evidence type="ECO:0000313" key="1">
    <source>
        <dbReference type="EMBL" id="OGI43711.1"/>
    </source>
</evidence>
<evidence type="ECO:0008006" key="3">
    <source>
        <dbReference type="Google" id="ProtNLM"/>
    </source>
</evidence>
<dbReference type="PANTHER" id="PTHR33824:SF7">
    <property type="entry name" value="POLYKETIDE CYCLASE_DEHYDRASE AND LIPID TRANSPORT SUPERFAMILY PROTEIN"/>
    <property type="match status" value="1"/>
</dbReference>
<dbReference type="PANTHER" id="PTHR33824">
    <property type="entry name" value="POLYKETIDE CYCLASE/DEHYDRASE AND LIPID TRANSPORT SUPERFAMILY PROTEIN"/>
    <property type="match status" value="1"/>
</dbReference>
<dbReference type="AlphaFoldDB" id="A0A1F6TEY1"/>
<dbReference type="Proteomes" id="UP000179360">
    <property type="component" value="Unassembled WGS sequence"/>
</dbReference>
<protein>
    <recommendedName>
        <fullName evidence="3">Cyclase</fullName>
    </recommendedName>
</protein>
<accession>A0A1F6TEY1</accession>
<dbReference type="InterPro" id="IPR019587">
    <property type="entry name" value="Polyketide_cyclase/dehydratase"/>
</dbReference>
<dbReference type="SUPFAM" id="SSF55961">
    <property type="entry name" value="Bet v1-like"/>
    <property type="match status" value="1"/>
</dbReference>
<dbReference type="STRING" id="1817764.A2637_03780"/>
<sequence length="141" mass="15884">MPSIRETVEIKAEPEAVFDLIARVEDFSRYTAVIRDIRALGHDTYRWRVKVAGVPLEWDVEVTERRRPRRFAWRSIRGVANSGSYELEPVPGGTRASFAMEYRLPNPLLELLIAPLANPLIRTVSVEILAAVKARLESGAG</sequence>
<dbReference type="InterPro" id="IPR047137">
    <property type="entry name" value="ORF3"/>
</dbReference>
<evidence type="ECO:0000313" key="2">
    <source>
        <dbReference type="Proteomes" id="UP000179360"/>
    </source>
</evidence>
<reference evidence="1 2" key="1">
    <citation type="journal article" date="2016" name="Nat. Commun.">
        <title>Thousands of microbial genomes shed light on interconnected biogeochemical processes in an aquifer system.</title>
        <authorList>
            <person name="Anantharaman K."/>
            <person name="Brown C.T."/>
            <person name="Hug L.A."/>
            <person name="Sharon I."/>
            <person name="Castelle C.J."/>
            <person name="Probst A.J."/>
            <person name="Thomas B.C."/>
            <person name="Singh A."/>
            <person name="Wilkins M.J."/>
            <person name="Karaoz U."/>
            <person name="Brodie E.L."/>
            <person name="Williams K.H."/>
            <person name="Hubbard S.S."/>
            <person name="Banfield J.F."/>
        </authorList>
    </citation>
    <scope>NUCLEOTIDE SEQUENCE [LARGE SCALE GENOMIC DNA]</scope>
</reference>